<keyword evidence="2 6" id="KW-0349">Heme</keyword>
<feature type="domain" description="Cytochrome c" evidence="8">
    <location>
        <begin position="166"/>
        <end position="245"/>
    </location>
</feature>
<evidence type="ECO:0000256" key="5">
    <source>
        <dbReference type="ARBA" id="ARBA00023004"/>
    </source>
</evidence>
<evidence type="ECO:0000256" key="4">
    <source>
        <dbReference type="ARBA" id="ARBA00022982"/>
    </source>
</evidence>
<keyword evidence="4" id="KW-0249">Electron transport</keyword>
<dbReference type="InterPro" id="IPR009056">
    <property type="entry name" value="Cyt_c-like_dom"/>
</dbReference>
<dbReference type="SUPFAM" id="SSF81901">
    <property type="entry name" value="HCP-like"/>
    <property type="match status" value="1"/>
</dbReference>
<dbReference type="PRINTS" id="PR00607">
    <property type="entry name" value="CYTCHROMECIE"/>
</dbReference>
<dbReference type="RefSeq" id="WP_327597830.1">
    <property type="nucleotide sequence ID" value="NZ_JAYXHS010000001.1"/>
</dbReference>
<gene>
    <name evidence="9" type="ORF">VVD49_03975</name>
</gene>
<dbReference type="Gene3D" id="1.25.40.10">
    <property type="entry name" value="Tetratricopeptide repeat domain"/>
    <property type="match status" value="1"/>
</dbReference>
<evidence type="ECO:0000256" key="7">
    <source>
        <dbReference type="SAM" id="SignalP"/>
    </source>
</evidence>
<feature type="signal peptide" evidence="7">
    <location>
        <begin position="1"/>
        <end position="20"/>
    </location>
</feature>
<evidence type="ECO:0000313" key="10">
    <source>
        <dbReference type="Proteomes" id="UP001331561"/>
    </source>
</evidence>
<proteinExistence type="predicted"/>
<dbReference type="PROSITE" id="PS51007">
    <property type="entry name" value="CYTC"/>
    <property type="match status" value="1"/>
</dbReference>
<organism evidence="9 10">
    <name type="scientific">Uliginosibacterium silvisoli</name>
    <dbReference type="NCBI Taxonomy" id="3114758"/>
    <lineage>
        <taxon>Bacteria</taxon>
        <taxon>Pseudomonadati</taxon>
        <taxon>Pseudomonadota</taxon>
        <taxon>Betaproteobacteria</taxon>
        <taxon>Rhodocyclales</taxon>
        <taxon>Zoogloeaceae</taxon>
        <taxon>Uliginosibacterium</taxon>
    </lineage>
</organism>
<keyword evidence="1" id="KW-0813">Transport</keyword>
<dbReference type="Gene3D" id="1.10.760.10">
    <property type="entry name" value="Cytochrome c-like domain"/>
    <property type="match status" value="1"/>
</dbReference>
<dbReference type="InterPro" id="IPR002323">
    <property type="entry name" value="Cyt_CIE"/>
</dbReference>
<name>A0ABU6JYV4_9RHOO</name>
<keyword evidence="7" id="KW-0732">Signal</keyword>
<dbReference type="PANTHER" id="PTHR40942:SF4">
    <property type="entry name" value="CYTOCHROME C5"/>
    <property type="match status" value="1"/>
</dbReference>
<feature type="chain" id="PRO_5045922266" evidence="7">
    <location>
        <begin position="21"/>
        <end position="248"/>
    </location>
</feature>
<keyword evidence="5 6" id="KW-0408">Iron</keyword>
<accession>A0ABU6JYV4</accession>
<dbReference type="SMART" id="SM00671">
    <property type="entry name" value="SEL1"/>
    <property type="match status" value="1"/>
</dbReference>
<evidence type="ECO:0000256" key="2">
    <source>
        <dbReference type="ARBA" id="ARBA00022617"/>
    </source>
</evidence>
<reference evidence="9 10" key="1">
    <citation type="submission" date="2024-01" db="EMBL/GenBank/DDBJ databases">
        <title>Uliginosibacterium soil sp. nov.</title>
        <authorList>
            <person name="Lv Y."/>
        </authorList>
    </citation>
    <scope>NUCLEOTIDE SEQUENCE [LARGE SCALE GENOMIC DNA]</scope>
    <source>
        <strain evidence="9 10">H3</strain>
    </source>
</reference>
<dbReference type="InterPro" id="IPR036909">
    <property type="entry name" value="Cyt_c-like_dom_sf"/>
</dbReference>
<evidence type="ECO:0000259" key="8">
    <source>
        <dbReference type="PROSITE" id="PS51007"/>
    </source>
</evidence>
<sequence length="248" mass="26975">MNALRLLSLLLLIHAGSVYASYEDALDALDAFKQKNFEGAEMEWRRATERGDLKSQYQLAIMLYFGKYVQKNETEALALLESASAKGSPEAAYAIYVLSASKEKTFTPKIRKLLEAYISNGGAGGTDFMRMNEQYFFPPDPGSLSISQNNLLPVVFSTAESSLGPLNFANGQTLYGKSCEACHAIGAAGAPKLTDRKAWQKLAKKGLPTLTKNTILGVGAHPARGGLSLSNDEIRDTVYFMLQSATKN</sequence>
<comment type="caution">
    <text evidence="9">The sequence shown here is derived from an EMBL/GenBank/DDBJ whole genome shotgun (WGS) entry which is preliminary data.</text>
</comment>
<keyword evidence="3 6" id="KW-0479">Metal-binding</keyword>
<dbReference type="EMBL" id="JAYXHS010000001">
    <property type="protein sequence ID" value="MEC5384864.1"/>
    <property type="molecule type" value="Genomic_DNA"/>
</dbReference>
<dbReference type="InterPro" id="IPR011990">
    <property type="entry name" value="TPR-like_helical_dom_sf"/>
</dbReference>
<dbReference type="PANTHER" id="PTHR40942">
    <property type="match status" value="1"/>
</dbReference>
<dbReference type="Pfam" id="PF13442">
    <property type="entry name" value="Cytochrome_CBB3"/>
    <property type="match status" value="1"/>
</dbReference>
<protein>
    <submittedName>
        <fullName evidence="9">C-type cytochrome</fullName>
    </submittedName>
</protein>
<dbReference type="SUPFAM" id="SSF46626">
    <property type="entry name" value="Cytochrome c"/>
    <property type="match status" value="1"/>
</dbReference>
<evidence type="ECO:0000256" key="1">
    <source>
        <dbReference type="ARBA" id="ARBA00022448"/>
    </source>
</evidence>
<evidence type="ECO:0000256" key="6">
    <source>
        <dbReference type="PROSITE-ProRule" id="PRU00433"/>
    </source>
</evidence>
<dbReference type="InterPro" id="IPR006597">
    <property type="entry name" value="Sel1-like"/>
</dbReference>
<dbReference type="Proteomes" id="UP001331561">
    <property type="component" value="Unassembled WGS sequence"/>
</dbReference>
<evidence type="ECO:0000313" key="9">
    <source>
        <dbReference type="EMBL" id="MEC5384864.1"/>
    </source>
</evidence>
<evidence type="ECO:0000256" key="3">
    <source>
        <dbReference type="ARBA" id="ARBA00022723"/>
    </source>
</evidence>
<keyword evidence="10" id="KW-1185">Reference proteome</keyword>